<comment type="caution">
    <text evidence="5">The sequence shown here is derived from an EMBL/GenBank/DDBJ whole genome shotgun (WGS) entry which is preliminary data.</text>
</comment>
<keyword evidence="1 2" id="KW-0238">DNA-binding</keyword>
<evidence type="ECO:0000313" key="5">
    <source>
        <dbReference type="EMBL" id="MFD2966803.1"/>
    </source>
</evidence>
<dbReference type="SUPFAM" id="SSF46689">
    <property type="entry name" value="Homeodomain-like"/>
    <property type="match status" value="1"/>
</dbReference>
<dbReference type="Gene3D" id="1.10.357.10">
    <property type="entry name" value="Tetracycline Repressor, domain 2"/>
    <property type="match status" value="1"/>
</dbReference>
<reference evidence="6" key="1">
    <citation type="journal article" date="2019" name="Int. J. Syst. Evol. Microbiol.">
        <title>The Global Catalogue of Microorganisms (GCM) 10K type strain sequencing project: providing services to taxonomists for standard genome sequencing and annotation.</title>
        <authorList>
            <consortium name="The Broad Institute Genomics Platform"/>
            <consortium name="The Broad Institute Genome Sequencing Center for Infectious Disease"/>
            <person name="Wu L."/>
            <person name="Ma J."/>
        </authorList>
    </citation>
    <scope>NUCLEOTIDE SEQUENCE [LARGE SCALE GENOMIC DNA]</scope>
    <source>
        <strain evidence="6">KCTC 22814</strain>
    </source>
</reference>
<protein>
    <submittedName>
        <fullName evidence="5">TetR/AcrR family transcriptional regulator</fullName>
    </submittedName>
</protein>
<evidence type="ECO:0000313" key="6">
    <source>
        <dbReference type="Proteomes" id="UP001597525"/>
    </source>
</evidence>
<evidence type="ECO:0000256" key="3">
    <source>
        <dbReference type="SAM" id="Phobius"/>
    </source>
</evidence>
<sequence length="227" mass="26544">MLVKKKRKEVSGLLRNKSKTKERLIAGIGQILEEDTFTGLSVTTVFKKLRVNPKLIYLYFESFDNLVNTFLQRKLEQLEIAAKAERKAYRLNDSADLIEVIIAQMEKFHEDGALKKLIHWSLAERHHKLLKTLQESYMNHFRTLFRLLMRKKTMADRKRLVAALDVLLSGFFFLSMYSSADVFFLGFNMATDVDRQRIFDTLRRLLSAEVHKESARVRSAKMPIKKT</sequence>
<organism evidence="5 6">
    <name type="scientific">Sphingobacterium bambusae</name>
    <dbReference type="NCBI Taxonomy" id="662858"/>
    <lineage>
        <taxon>Bacteria</taxon>
        <taxon>Pseudomonadati</taxon>
        <taxon>Bacteroidota</taxon>
        <taxon>Sphingobacteriia</taxon>
        <taxon>Sphingobacteriales</taxon>
        <taxon>Sphingobacteriaceae</taxon>
        <taxon>Sphingobacterium</taxon>
    </lineage>
</organism>
<evidence type="ECO:0000256" key="1">
    <source>
        <dbReference type="ARBA" id="ARBA00023125"/>
    </source>
</evidence>
<feature type="domain" description="HTH tetR-type" evidence="4">
    <location>
        <begin position="18"/>
        <end position="78"/>
    </location>
</feature>
<evidence type="ECO:0000256" key="2">
    <source>
        <dbReference type="PROSITE-ProRule" id="PRU00335"/>
    </source>
</evidence>
<keyword evidence="3" id="KW-1133">Transmembrane helix</keyword>
<dbReference type="InterPro" id="IPR009057">
    <property type="entry name" value="Homeodomain-like_sf"/>
</dbReference>
<gene>
    <name evidence="5" type="ORF">ACFS7Y_05370</name>
</gene>
<dbReference type="InterPro" id="IPR001647">
    <property type="entry name" value="HTH_TetR"/>
</dbReference>
<keyword evidence="3" id="KW-0472">Membrane</keyword>
<keyword evidence="3" id="KW-0812">Transmembrane</keyword>
<feature type="DNA-binding region" description="H-T-H motif" evidence="2">
    <location>
        <begin position="41"/>
        <end position="60"/>
    </location>
</feature>
<name>A0ABW6BB94_9SPHI</name>
<dbReference type="RefSeq" id="WP_320182503.1">
    <property type="nucleotide sequence ID" value="NZ_CP138332.1"/>
</dbReference>
<dbReference type="PROSITE" id="PS50977">
    <property type="entry name" value="HTH_TETR_2"/>
    <property type="match status" value="1"/>
</dbReference>
<dbReference type="Proteomes" id="UP001597525">
    <property type="component" value="Unassembled WGS sequence"/>
</dbReference>
<feature type="transmembrane region" description="Helical" evidence="3">
    <location>
        <begin position="160"/>
        <end position="180"/>
    </location>
</feature>
<dbReference type="EMBL" id="JBHUPB010000004">
    <property type="protein sequence ID" value="MFD2966803.1"/>
    <property type="molecule type" value="Genomic_DNA"/>
</dbReference>
<keyword evidence="6" id="KW-1185">Reference proteome</keyword>
<accession>A0ABW6BB94</accession>
<proteinExistence type="predicted"/>
<evidence type="ECO:0000259" key="4">
    <source>
        <dbReference type="PROSITE" id="PS50977"/>
    </source>
</evidence>